<dbReference type="Proteomes" id="UP000281128">
    <property type="component" value="Unassembled WGS sequence"/>
</dbReference>
<reference evidence="1 2" key="1">
    <citation type="submission" date="2018-09" db="EMBL/GenBank/DDBJ databases">
        <title>Roseovarius spongiae sp. nov., isolated from a marine sponge.</title>
        <authorList>
            <person name="Zhuang L."/>
            <person name="Luo L."/>
        </authorList>
    </citation>
    <scope>NUCLEOTIDE SEQUENCE [LARGE SCALE GENOMIC DNA]</scope>
    <source>
        <strain evidence="1 2">HN-E21</strain>
    </source>
</reference>
<name>A0A3A8B4S4_9RHOB</name>
<accession>A0A3A8B4S4</accession>
<proteinExistence type="predicted"/>
<keyword evidence="2" id="KW-1185">Reference proteome</keyword>
<dbReference type="NCBIfam" id="NF047399">
    <property type="entry name" value="BrnA_antitoxin_add"/>
    <property type="match status" value="1"/>
</dbReference>
<sequence>MSDATAWSRARRPNDQPMRVNVDSLLRVVEALDRKARHPGVTRQSLIKLWIAERQQ</sequence>
<protein>
    <submittedName>
        <fullName evidence="1">CopG family transcriptional regulator</fullName>
    </submittedName>
</protein>
<dbReference type="AlphaFoldDB" id="A0A3A8B4S4"/>
<evidence type="ECO:0000313" key="2">
    <source>
        <dbReference type="Proteomes" id="UP000281128"/>
    </source>
</evidence>
<organism evidence="1 2">
    <name type="scientific">Roseovarius spongiae</name>
    <dbReference type="NCBI Taxonomy" id="2320272"/>
    <lineage>
        <taxon>Bacteria</taxon>
        <taxon>Pseudomonadati</taxon>
        <taxon>Pseudomonadota</taxon>
        <taxon>Alphaproteobacteria</taxon>
        <taxon>Rhodobacterales</taxon>
        <taxon>Roseobacteraceae</taxon>
        <taxon>Roseovarius</taxon>
    </lineage>
</organism>
<evidence type="ECO:0000313" key="1">
    <source>
        <dbReference type="EMBL" id="RKF13627.1"/>
    </source>
</evidence>
<gene>
    <name evidence="1" type="ORF">D6850_14925</name>
</gene>
<dbReference type="OrthoDB" id="9798485at2"/>
<dbReference type="EMBL" id="RAPE01000004">
    <property type="protein sequence ID" value="RKF13627.1"/>
    <property type="molecule type" value="Genomic_DNA"/>
</dbReference>
<comment type="caution">
    <text evidence="1">The sequence shown here is derived from an EMBL/GenBank/DDBJ whole genome shotgun (WGS) entry which is preliminary data.</text>
</comment>